<evidence type="ECO:0000256" key="4">
    <source>
        <dbReference type="SAM" id="MobiDB-lite"/>
    </source>
</evidence>
<keyword evidence="3" id="KW-0539">Nucleus</keyword>
<dbReference type="PANTHER" id="PTHR23188">
    <property type="entry name" value="RNA POLYMERASE II-ASSOCIATED FACTOR 1 HOMOLOG"/>
    <property type="match status" value="1"/>
</dbReference>
<evidence type="ECO:0000256" key="3">
    <source>
        <dbReference type="ARBA" id="ARBA00023242"/>
    </source>
</evidence>
<dbReference type="InterPro" id="IPR007133">
    <property type="entry name" value="RNA_pol_II-assoc_Paf1"/>
</dbReference>
<proteinExistence type="inferred from homology"/>
<keyword evidence="6" id="KW-1185">Reference proteome</keyword>
<feature type="compositionally biased region" description="Low complexity" evidence="4">
    <location>
        <begin position="135"/>
        <end position="147"/>
    </location>
</feature>
<evidence type="ECO:0000313" key="5">
    <source>
        <dbReference type="EMBL" id="KAK5169894.1"/>
    </source>
</evidence>
<sequence length="460" mass="50574">MASSQRPGERVVHQDYIARIRYSNTLPPPANHPKLLDIPGTGLLGGQYTSAAYASKLARDQPMNIEADAELGMPIDLIGVPGVFSDKPDKDAAIMARPGGQPLHPADKALLKPLSALGKGAGGAVSFLRRTEYTSSQGPQHFSSSSPKDLIRLRNDPKRRKTSSNKEDPLNIIRHIVKGFDVAYPEDAYRGEDSTSNIRGAAISDPEVKAWSNPKHPSKPEVTLMDSYPVLPDLEALPEVGAFFVKKFITNPVAAGDNYDERLDVALLQPKSEKNALEKYEQRKAEWTAESGKPAPLPEDDYDLFLPAAPNAVRGIKRKLNVNDPENEDEELYADELANGTRAFKYTRLRTYETYTQSGDPNNFYDDSVALALHDPETDVGPVPGTKERLQKGAYFYPVMQRTALRPKRNVGVAALSQADHDRVDQINMTVAEMTEEMRGRVAERRAELDGSAGVVEVGV</sequence>
<gene>
    <name evidence="5" type="ORF">LTR77_005872</name>
</gene>
<dbReference type="GO" id="GO:0006368">
    <property type="term" value="P:transcription elongation by RNA polymerase II"/>
    <property type="evidence" value="ECO:0007669"/>
    <property type="project" value="InterPro"/>
</dbReference>
<dbReference type="Proteomes" id="UP001337655">
    <property type="component" value="Unassembled WGS sequence"/>
</dbReference>
<comment type="subcellular location">
    <subcellularLocation>
        <location evidence="1">Nucleus</location>
    </subcellularLocation>
</comment>
<comment type="caution">
    <text evidence="5">The sequence shown here is derived from an EMBL/GenBank/DDBJ whole genome shotgun (WGS) entry which is preliminary data.</text>
</comment>
<name>A0AAV9PCR2_9PEZI</name>
<evidence type="ECO:0008006" key="7">
    <source>
        <dbReference type="Google" id="ProtNLM"/>
    </source>
</evidence>
<dbReference type="Pfam" id="PF03985">
    <property type="entry name" value="Paf1"/>
    <property type="match status" value="1"/>
</dbReference>
<protein>
    <recommendedName>
        <fullName evidence="7">Paf1-domain-containing protein</fullName>
    </recommendedName>
</protein>
<dbReference type="GO" id="GO:0016593">
    <property type="term" value="C:Cdc73/Paf1 complex"/>
    <property type="evidence" value="ECO:0007669"/>
    <property type="project" value="InterPro"/>
</dbReference>
<reference evidence="5 6" key="1">
    <citation type="submission" date="2023-08" db="EMBL/GenBank/DDBJ databases">
        <title>Black Yeasts Isolated from many extreme environments.</title>
        <authorList>
            <person name="Coleine C."/>
            <person name="Stajich J.E."/>
            <person name="Selbmann L."/>
        </authorList>
    </citation>
    <scope>NUCLEOTIDE SEQUENCE [LARGE SCALE GENOMIC DNA]</scope>
    <source>
        <strain evidence="5 6">CCFEE 5935</strain>
    </source>
</reference>
<dbReference type="EMBL" id="JAVRRT010000008">
    <property type="protein sequence ID" value="KAK5169894.1"/>
    <property type="molecule type" value="Genomic_DNA"/>
</dbReference>
<dbReference type="GeneID" id="89927213"/>
<dbReference type="RefSeq" id="XP_064659240.1">
    <property type="nucleotide sequence ID" value="XM_064803115.1"/>
</dbReference>
<evidence type="ECO:0000256" key="1">
    <source>
        <dbReference type="ARBA" id="ARBA00004123"/>
    </source>
</evidence>
<evidence type="ECO:0000256" key="2">
    <source>
        <dbReference type="ARBA" id="ARBA00007560"/>
    </source>
</evidence>
<feature type="region of interest" description="Disordered" evidence="4">
    <location>
        <begin position="134"/>
        <end position="168"/>
    </location>
</feature>
<organism evidence="5 6">
    <name type="scientific">Saxophila tyrrhenica</name>
    <dbReference type="NCBI Taxonomy" id="1690608"/>
    <lineage>
        <taxon>Eukaryota</taxon>
        <taxon>Fungi</taxon>
        <taxon>Dikarya</taxon>
        <taxon>Ascomycota</taxon>
        <taxon>Pezizomycotina</taxon>
        <taxon>Dothideomycetes</taxon>
        <taxon>Dothideomycetidae</taxon>
        <taxon>Mycosphaerellales</taxon>
        <taxon>Extremaceae</taxon>
        <taxon>Saxophila</taxon>
    </lineage>
</organism>
<evidence type="ECO:0000313" key="6">
    <source>
        <dbReference type="Proteomes" id="UP001337655"/>
    </source>
</evidence>
<comment type="similarity">
    <text evidence="2">Belongs to the PAF1 family.</text>
</comment>
<dbReference type="GO" id="GO:0000993">
    <property type="term" value="F:RNA polymerase II complex binding"/>
    <property type="evidence" value="ECO:0007669"/>
    <property type="project" value="TreeGrafter"/>
</dbReference>
<dbReference type="PANTHER" id="PTHR23188:SF12">
    <property type="entry name" value="RNA POLYMERASE II-ASSOCIATED FACTOR 1 HOMOLOG"/>
    <property type="match status" value="1"/>
</dbReference>
<dbReference type="GO" id="GO:0003682">
    <property type="term" value="F:chromatin binding"/>
    <property type="evidence" value="ECO:0007669"/>
    <property type="project" value="TreeGrafter"/>
</dbReference>
<dbReference type="AlphaFoldDB" id="A0AAV9PCR2"/>
<accession>A0AAV9PCR2</accession>